<dbReference type="Proteomes" id="UP001321825">
    <property type="component" value="Chromosome"/>
</dbReference>
<dbReference type="EMBL" id="AP024714">
    <property type="protein sequence ID" value="BCX80811.1"/>
    <property type="molecule type" value="Genomic_DNA"/>
</dbReference>
<feature type="transmembrane region" description="Helical" evidence="5">
    <location>
        <begin position="15"/>
        <end position="38"/>
    </location>
</feature>
<evidence type="ECO:0000256" key="4">
    <source>
        <dbReference type="ARBA" id="ARBA00023136"/>
    </source>
</evidence>
<feature type="transmembrane region" description="Helical" evidence="5">
    <location>
        <begin position="197"/>
        <end position="213"/>
    </location>
</feature>
<protein>
    <submittedName>
        <fullName evidence="7">O-antigen ligase</fullName>
    </submittedName>
</protein>
<feature type="transmembrane region" description="Helical" evidence="5">
    <location>
        <begin position="50"/>
        <end position="73"/>
    </location>
</feature>
<evidence type="ECO:0000313" key="7">
    <source>
        <dbReference type="EMBL" id="BCX80811.1"/>
    </source>
</evidence>
<feature type="transmembrane region" description="Helical" evidence="5">
    <location>
        <begin position="148"/>
        <end position="166"/>
    </location>
</feature>
<accession>A0AAU9C5U7</accession>
<keyword evidence="7" id="KW-0436">Ligase</keyword>
<evidence type="ECO:0000259" key="6">
    <source>
        <dbReference type="Pfam" id="PF04932"/>
    </source>
</evidence>
<evidence type="ECO:0000256" key="5">
    <source>
        <dbReference type="SAM" id="Phobius"/>
    </source>
</evidence>
<keyword evidence="2 5" id="KW-0812">Transmembrane</keyword>
<name>A0AAU9C5U7_9GAMM</name>
<dbReference type="KEGG" id="mcau:MIT9_P0387"/>
<evidence type="ECO:0000256" key="3">
    <source>
        <dbReference type="ARBA" id="ARBA00022989"/>
    </source>
</evidence>
<dbReference type="Pfam" id="PF04932">
    <property type="entry name" value="Wzy_C"/>
    <property type="match status" value="1"/>
</dbReference>
<reference evidence="8" key="1">
    <citation type="journal article" date="2024" name="Int. J. Syst. Evol. Microbiol.">
        <title>Methylomarinovum tepidoasis sp. nov., a moderately thermophilic methanotroph of the family Methylothermaceae isolated from a deep-sea hydrothermal field.</title>
        <authorList>
            <person name="Hirayama H."/>
            <person name="Takaki Y."/>
            <person name="Abe M."/>
            <person name="Miyazaki M."/>
            <person name="Uematsu K."/>
            <person name="Matsui Y."/>
            <person name="Takai K."/>
        </authorList>
    </citation>
    <scope>NUCLEOTIDE SEQUENCE [LARGE SCALE GENOMIC DNA]</scope>
    <source>
        <strain evidence="8">IT-9</strain>
    </source>
</reference>
<dbReference type="InterPro" id="IPR007016">
    <property type="entry name" value="O-antigen_ligase-rel_domated"/>
</dbReference>
<evidence type="ECO:0000256" key="1">
    <source>
        <dbReference type="ARBA" id="ARBA00004141"/>
    </source>
</evidence>
<feature type="domain" description="O-antigen ligase-related" evidence="6">
    <location>
        <begin position="181"/>
        <end position="321"/>
    </location>
</feature>
<feature type="transmembrane region" description="Helical" evidence="5">
    <location>
        <begin position="79"/>
        <end position="99"/>
    </location>
</feature>
<keyword evidence="8" id="KW-1185">Reference proteome</keyword>
<sequence>MNLKWKPPGSAESGIFFYLLTFALPLPIDLGLLGLAVCGSHAALSRAPRFSYPAWLGLPPFLLSAGLGCLLSPDQTRALHLMLALIPATMIYLLLAGYFERRHTSTLAWVLTALILDLGGWLLITAILHPGQSPPEWVIASGLTAFRVPNDIVLFAILLPFPLALLDGAGHRSRWLCWSALAVVLLLTVIYRSRLTLLVSTVTVGTFFLLAGKRWQLLRGLAFLAVSVLVLDGVLGFRLSGKFLSTWSSRLPLWLTAWRMFLDAPGLGHGTGSYLSLYRQYLDPADLPAWIVFDQRLTPWAHNLYLELLAELGLVGFLSFLGLVSLPLRNLLAFPEKSLFEYAFIAALAGFSIAALFELSLWRQWVGLTLLTIIGLMSSDQHCGQ</sequence>
<feature type="transmembrane region" description="Helical" evidence="5">
    <location>
        <begin position="339"/>
        <end position="356"/>
    </location>
</feature>
<dbReference type="GO" id="GO:0016874">
    <property type="term" value="F:ligase activity"/>
    <property type="evidence" value="ECO:0007669"/>
    <property type="project" value="UniProtKB-KW"/>
</dbReference>
<evidence type="ECO:0000256" key="2">
    <source>
        <dbReference type="ARBA" id="ARBA00022692"/>
    </source>
</evidence>
<feature type="transmembrane region" description="Helical" evidence="5">
    <location>
        <begin position="304"/>
        <end position="327"/>
    </location>
</feature>
<organism evidence="7 8">
    <name type="scientific">Methylomarinovum caldicuralii</name>
    <dbReference type="NCBI Taxonomy" id="438856"/>
    <lineage>
        <taxon>Bacteria</taxon>
        <taxon>Pseudomonadati</taxon>
        <taxon>Pseudomonadota</taxon>
        <taxon>Gammaproteobacteria</taxon>
        <taxon>Methylococcales</taxon>
        <taxon>Methylothermaceae</taxon>
        <taxon>Methylomarinovum</taxon>
    </lineage>
</organism>
<dbReference type="PANTHER" id="PTHR37422:SF13">
    <property type="entry name" value="LIPOPOLYSACCHARIDE BIOSYNTHESIS PROTEIN PA4999-RELATED"/>
    <property type="match status" value="1"/>
</dbReference>
<dbReference type="InterPro" id="IPR051533">
    <property type="entry name" value="WaaL-like"/>
</dbReference>
<dbReference type="AlphaFoldDB" id="A0AAU9C5U7"/>
<gene>
    <name evidence="7" type="ORF">MIT9_P0387</name>
</gene>
<feature type="transmembrane region" description="Helical" evidence="5">
    <location>
        <begin position="220"/>
        <end position="239"/>
    </location>
</feature>
<dbReference type="PANTHER" id="PTHR37422">
    <property type="entry name" value="TEICHURONIC ACID BIOSYNTHESIS PROTEIN TUAE"/>
    <property type="match status" value="1"/>
</dbReference>
<proteinExistence type="predicted"/>
<keyword evidence="3 5" id="KW-1133">Transmembrane helix</keyword>
<keyword evidence="4 5" id="KW-0472">Membrane</keyword>
<dbReference type="GO" id="GO:0016020">
    <property type="term" value="C:membrane"/>
    <property type="evidence" value="ECO:0007669"/>
    <property type="project" value="UniProtKB-SubCell"/>
</dbReference>
<feature type="transmembrane region" description="Helical" evidence="5">
    <location>
        <begin position="106"/>
        <end position="128"/>
    </location>
</feature>
<comment type="subcellular location">
    <subcellularLocation>
        <location evidence="1">Membrane</location>
        <topology evidence="1">Multi-pass membrane protein</topology>
    </subcellularLocation>
</comment>
<feature type="transmembrane region" description="Helical" evidence="5">
    <location>
        <begin position="175"/>
        <end position="191"/>
    </location>
</feature>
<evidence type="ECO:0000313" key="8">
    <source>
        <dbReference type="Proteomes" id="UP001321825"/>
    </source>
</evidence>